<dbReference type="SUPFAM" id="SSF46785">
    <property type="entry name" value="Winged helix' DNA-binding domain"/>
    <property type="match status" value="1"/>
</dbReference>
<dbReference type="GO" id="GO:0005829">
    <property type="term" value="C:cytosol"/>
    <property type="evidence" value="ECO:0007669"/>
    <property type="project" value="TreeGrafter"/>
</dbReference>
<gene>
    <name evidence="1" type="ORF">GWO68_07615</name>
</gene>
<comment type="caution">
    <text evidence="1">The sequence shown here is derived from an EMBL/GenBank/DDBJ whole genome shotgun (WGS) entry which is preliminary data.</text>
</comment>
<dbReference type="PANTHER" id="PTHR33221:SF13">
    <property type="entry name" value="TRANSCRIPTIONAL REGULATOR-RELATED"/>
    <property type="match status" value="1"/>
</dbReference>
<sequence>MLSKTAEYALRAIVYIALSDAQGLKAGIKEIAKELELPAHFMGKILQDLVRKGVIASVKGPGGGFFLHRQASEISLLEVVKTIDGLEAFRKCGMGMKMCSDLHPCPLHNEIKAYRNQLLQVFDSKTIQTLVDGINSGKFFITNLHEELPKETIPDAGLKSKL</sequence>
<dbReference type="InterPro" id="IPR030489">
    <property type="entry name" value="TR_Rrf2-type_CS"/>
</dbReference>
<dbReference type="InterPro" id="IPR036390">
    <property type="entry name" value="WH_DNA-bd_sf"/>
</dbReference>
<dbReference type="Pfam" id="PF02082">
    <property type="entry name" value="Rrf2"/>
    <property type="match status" value="1"/>
</dbReference>
<dbReference type="PROSITE" id="PS51197">
    <property type="entry name" value="HTH_RRF2_2"/>
    <property type="match status" value="1"/>
</dbReference>
<dbReference type="PROSITE" id="PS01332">
    <property type="entry name" value="HTH_RRF2_1"/>
    <property type="match status" value="1"/>
</dbReference>
<name>A0A6B2H0X9_9BACT</name>
<dbReference type="GO" id="GO:0003700">
    <property type="term" value="F:DNA-binding transcription factor activity"/>
    <property type="evidence" value="ECO:0007669"/>
    <property type="project" value="TreeGrafter"/>
</dbReference>
<dbReference type="InterPro" id="IPR036388">
    <property type="entry name" value="WH-like_DNA-bd_sf"/>
</dbReference>
<dbReference type="InterPro" id="IPR000944">
    <property type="entry name" value="Tscrpt_reg_Rrf2"/>
</dbReference>
<protein>
    <submittedName>
        <fullName evidence="1">Rrf2 family transcriptional regulator</fullName>
    </submittedName>
</protein>
<dbReference type="NCBIfam" id="TIGR00738">
    <property type="entry name" value="rrf2_super"/>
    <property type="match status" value="1"/>
</dbReference>
<evidence type="ECO:0000313" key="1">
    <source>
        <dbReference type="EMBL" id="NDK55778.1"/>
    </source>
</evidence>
<dbReference type="PANTHER" id="PTHR33221">
    <property type="entry name" value="WINGED HELIX-TURN-HELIX TRANSCRIPTIONAL REGULATOR, RRF2 FAMILY"/>
    <property type="match status" value="1"/>
</dbReference>
<dbReference type="AlphaFoldDB" id="A0A6B2H0X9"/>
<accession>A0A6B2H0X9</accession>
<dbReference type="EMBL" id="JAAEAA010000008">
    <property type="protein sequence ID" value="NDK55778.1"/>
    <property type="molecule type" value="Genomic_DNA"/>
</dbReference>
<keyword evidence="2" id="KW-1185">Reference proteome</keyword>
<dbReference type="Gene3D" id="1.10.10.10">
    <property type="entry name" value="Winged helix-like DNA-binding domain superfamily/Winged helix DNA-binding domain"/>
    <property type="match status" value="1"/>
</dbReference>
<organism evidence="1 2">
    <name type="scientific">Pontibacter fetidus</name>
    <dbReference type="NCBI Taxonomy" id="2700082"/>
    <lineage>
        <taxon>Bacteria</taxon>
        <taxon>Pseudomonadati</taxon>
        <taxon>Bacteroidota</taxon>
        <taxon>Cytophagia</taxon>
        <taxon>Cytophagales</taxon>
        <taxon>Hymenobacteraceae</taxon>
        <taxon>Pontibacter</taxon>
    </lineage>
</organism>
<dbReference type="Proteomes" id="UP000478546">
    <property type="component" value="Unassembled WGS sequence"/>
</dbReference>
<proteinExistence type="predicted"/>
<evidence type="ECO:0000313" key="2">
    <source>
        <dbReference type="Proteomes" id="UP000478546"/>
    </source>
</evidence>
<reference evidence="1 2" key="1">
    <citation type="submission" date="2020-01" db="EMBL/GenBank/DDBJ databases">
        <authorList>
            <person name="Kim M.K."/>
        </authorList>
    </citation>
    <scope>NUCLEOTIDE SEQUENCE [LARGE SCALE GENOMIC DNA]</scope>
    <source>
        <strain evidence="1 2">BT213</strain>
    </source>
</reference>
<dbReference type="RefSeq" id="WP_162345846.1">
    <property type="nucleotide sequence ID" value="NZ_JAAEAA010000008.1"/>
</dbReference>